<dbReference type="GO" id="GO:0006355">
    <property type="term" value="P:regulation of DNA-templated transcription"/>
    <property type="evidence" value="ECO:0007669"/>
    <property type="project" value="InterPro"/>
</dbReference>
<keyword evidence="4" id="KW-0804">Transcription</keyword>
<gene>
    <name evidence="8" type="ORF">M104_3585</name>
</gene>
<dbReference type="CDD" id="cd00009">
    <property type="entry name" value="AAA"/>
    <property type="match status" value="1"/>
</dbReference>
<dbReference type="PRINTS" id="PR01590">
    <property type="entry name" value="HTHFIS"/>
</dbReference>
<evidence type="ECO:0000313" key="9">
    <source>
        <dbReference type="Proteomes" id="UP000022433"/>
    </source>
</evidence>
<dbReference type="AlphaFoldDB" id="A0AAN4MWI8"/>
<name>A0AAN4MWI8_BACFG</name>
<dbReference type="Gene3D" id="3.40.50.2300">
    <property type="match status" value="1"/>
</dbReference>
<dbReference type="Pfam" id="PF02954">
    <property type="entry name" value="HTH_8"/>
    <property type="match status" value="1"/>
</dbReference>
<feature type="modified residue" description="4-aspartylphosphate" evidence="5">
    <location>
        <position position="55"/>
    </location>
</feature>
<dbReference type="InterPro" id="IPR027417">
    <property type="entry name" value="P-loop_NTPase"/>
</dbReference>
<dbReference type="SUPFAM" id="SSF52172">
    <property type="entry name" value="CheY-like"/>
    <property type="match status" value="1"/>
</dbReference>
<evidence type="ECO:0000256" key="1">
    <source>
        <dbReference type="ARBA" id="ARBA00022741"/>
    </source>
</evidence>
<dbReference type="InterPro" id="IPR002078">
    <property type="entry name" value="Sigma_54_int"/>
</dbReference>
<keyword evidence="3" id="KW-0805">Transcription regulation</keyword>
<dbReference type="SMART" id="SM00448">
    <property type="entry name" value="REC"/>
    <property type="match status" value="1"/>
</dbReference>
<dbReference type="SUPFAM" id="SSF52540">
    <property type="entry name" value="P-loop containing nucleoside triphosphate hydrolases"/>
    <property type="match status" value="1"/>
</dbReference>
<sequence>MDKTTIIVVEDNIVYCEFVCNMLAREGYRTVKAYHLSTAKKHLQQATDNDIVVADLRLPDGNGIDLLRWMRKEGKMQPFIIMTDYAEVNTAVESMKLGSIDYIPKQLVEDKLVPLIRSILKERQAGQRRMPVFARDGSAFQKIMHRIRLVAATDMSVMIFGENGTGKEHIAHHLHDKSKRAVKPFVAVDCGSLTKELAPSAFFGHVKGAFTGADCAKKGYFHEAEGGTLFLDEVGNLALETQQMLLRAIQERRYRPVGDKADRSFNVRIIAATNEDLEAAVSEKRFRQDLLYRLHDFGITVPPLRDCQEDIMPLAEFFRDMANRELECSVSGFSSEARKALLTHAWPGNVRELRQKVMGAVLQAQEGVVMKEHLELAVTKPTSTVNFALRNDAEDKERILRALKQANGNRSVAAELLGIGRTTLYSKLEEYGLNINSSNHSL</sequence>
<feature type="domain" description="Sigma-54 factor interaction" evidence="6">
    <location>
        <begin position="133"/>
        <end position="362"/>
    </location>
</feature>
<dbReference type="CDD" id="cd00156">
    <property type="entry name" value="REC"/>
    <property type="match status" value="1"/>
</dbReference>
<reference evidence="8 9" key="1">
    <citation type="submission" date="2014-02" db="EMBL/GenBank/DDBJ databases">
        <authorList>
            <person name="Sears C."/>
            <person name="Carroll K."/>
            <person name="Sack B.R."/>
            <person name="Qadri F."/>
            <person name="Myers L.L."/>
            <person name="Chung G.-T."/>
            <person name="Escheverria P."/>
            <person name="Fraser C.M."/>
            <person name="Sadzewicz L."/>
            <person name="Shefchek K.A."/>
            <person name="Tallon L."/>
            <person name="Das S.P."/>
            <person name="Daugherty S."/>
            <person name="Mongodin E.F."/>
        </authorList>
    </citation>
    <scope>NUCLEOTIDE SEQUENCE [LARGE SCALE GENOMIC DNA]</scope>
    <source>
        <strain evidence="8 9">1007-1-F #10</strain>
    </source>
</reference>
<dbReference type="PANTHER" id="PTHR32071:SF14">
    <property type="entry name" value="TRANSCRIPTIONAL REGULATORY PROTEIN RTCR"/>
    <property type="match status" value="1"/>
</dbReference>
<evidence type="ECO:0000256" key="3">
    <source>
        <dbReference type="ARBA" id="ARBA00023015"/>
    </source>
</evidence>
<evidence type="ECO:0000256" key="5">
    <source>
        <dbReference type="PROSITE-ProRule" id="PRU00169"/>
    </source>
</evidence>
<keyword evidence="5" id="KW-0597">Phosphoprotein</keyword>
<dbReference type="GO" id="GO:0005524">
    <property type="term" value="F:ATP binding"/>
    <property type="evidence" value="ECO:0007669"/>
    <property type="project" value="UniProtKB-KW"/>
</dbReference>
<evidence type="ECO:0000256" key="2">
    <source>
        <dbReference type="ARBA" id="ARBA00022840"/>
    </source>
</evidence>
<dbReference type="GO" id="GO:0043565">
    <property type="term" value="F:sequence-specific DNA binding"/>
    <property type="evidence" value="ECO:0007669"/>
    <property type="project" value="InterPro"/>
</dbReference>
<dbReference type="PROSITE" id="PS50110">
    <property type="entry name" value="RESPONSE_REGULATORY"/>
    <property type="match status" value="1"/>
</dbReference>
<dbReference type="InterPro" id="IPR009057">
    <property type="entry name" value="Homeodomain-like_sf"/>
</dbReference>
<dbReference type="InterPro" id="IPR025943">
    <property type="entry name" value="Sigma_54_int_dom_ATP-bd_2"/>
</dbReference>
<dbReference type="Gene3D" id="3.40.50.300">
    <property type="entry name" value="P-loop containing nucleotide triphosphate hydrolases"/>
    <property type="match status" value="1"/>
</dbReference>
<dbReference type="PANTHER" id="PTHR32071">
    <property type="entry name" value="TRANSCRIPTIONAL REGULATORY PROTEIN"/>
    <property type="match status" value="1"/>
</dbReference>
<dbReference type="PROSITE" id="PS00676">
    <property type="entry name" value="SIGMA54_INTERACT_2"/>
    <property type="match status" value="1"/>
</dbReference>
<dbReference type="Gene3D" id="1.10.10.60">
    <property type="entry name" value="Homeodomain-like"/>
    <property type="match status" value="1"/>
</dbReference>
<dbReference type="InterPro" id="IPR011006">
    <property type="entry name" value="CheY-like_superfamily"/>
</dbReference>
<dbReference type="FunFam" id="3.40.50.300:FF:000006">
    <property type="entry name" value="DNA-binding transcriptional regulator NtrC"/>
    <property type="match status" value="1"/>
</dbReference>
<dbReference type="EMBL" id="JGEA01000032">
    <property type="protein sequence ID" value="EYA12928.1"/>
    <property type="molecule type" value="Genomic_DNA"/>
</dbReference>
<dbReference type="Gene3D" id="1.10.8.60">
    <property type="match status" value="1"/>
</dbReference>
<dbReference type="Proteomes" id="UP000022433">
    <property type="component" value="Unassembled WGS sequence"/>
</dbReference>
<comment type="caution">
    <text evidence="8">The sequence shown here is derived from an EMBL/GenBank/DDBJ whole genome shotgun (WGS) entry which is preliminary data.</text>
</comment>
<keyword evidence="2" id="KW-0067">ATP-binding</keyword>
<evidence type="ECO:0000259" key="6">
    <source>
        <dbReference type="PROSITE" id="PS50045"/>
    </source>
</evidence>
<evidence type="ECO:0000313" key="8">
    <source>
        <dbReference type="EMBL" id="EYA12928.1"/>
    </source>
</evidence>
<dbReference type="SMART" id="SM00382">
    <property type="entry name" value="AAA"/>
    <property type="match status" value="1"/>
</dbReference>
<evidence type="ECO:0000256" key="4">
    <source>
        <dbReference type="ARBA" id="ARBA00023163"/>
    </source>
</evidence>
<dbReference type="InterPro" id="IPR002197">
    <property type="entry name" value="HTH_Fis"/>
</dbReference>
<dbReference type="SUPFAM" id="SSF46689">
    <property type="entry name" value="Homeodomain-like"/>
    <property type="match status" value="1"/>
</dbReference>
<dbReference type="PROSITE" id="PS50045">
    <property type="entry name" value="SIGMA54_INTERACT_4"/>
    <property type="match status" value="1"/>
</dbReference>
<accession>A0AAN4MWI8</accession>
<dbReference type="InterPro" id="IPR003593">
    <property type="entry name" value="AAA+_ATPase"/>
</dbReference>
<feature type="domain" description="Response regulatory" evidence="7">
    <location>
        <begin position="5"/>
        <end position="120"/>
    </location>
</feature>
<protein>
    <submittedName>
        <fullName evidence="8">AAA domain family protein</fullName>
    </submittedName>
</protein>
<dbReference type="Pfam" id="PF25601">
    <property type="entry name" value="AAA_lid_14"/>
    <property type="match status" value="1"/>
</dbReference>
<proteinExistence type="predicted"/>
<keyword evidence="1" id="KW-0547">Nucleotide-binding</keyword>
<dbReference type="Pfam" id="PF00072">
    <property type="entry name" value="Response_reg"/>
    <property type="match status" value="1"/>
</dbReference>
<dbReference type="InterPro" id="IPR001789">
    <property type="entry name" value="Sig_transdc_resp-reg_receiver"/>
</dbReference>
<dbReference type="Pfam" id="PF00158">
    <property type="entry name" value="Sigma54_activat"/>
    <property type="match status" value="1"/>
</dbReference>
<organism evidence="8 9">
    <name type="scientific">Bacteroides fragilis str. 1007-1-F #10</name>
    <dbReference type="NCBI Taxonomy" id="1339295"/>
    <lineage>
        <taxon>Bacteria</taxon>
        <taxon>Pseudomonadati</taxon>
        <taxon>Bacteroidota</taxon>
        <taxon>Bacteroidia</taxon>
        <taxon>Bacteroidales</taxon>
        <taxon>Bacteroidaceae</taxon>
        <taxon>Bacteroides</taxon>
    </lineage>
</organism>
<dbReference type="GO" id="GO:0000160">
    <property type="term" value="P:phosphorelay signal transduction system"/>
    <property type="evidence" value="ECO:0007669"/>
    <property type="project" value="InterPro"/>
</dbReference>
<dbReference type="InterPro" id="IPR058031">
    <property type="entry name" value="AAA_lid_NorR"/>
</dbReference>
<evidence type="ECO:0000259" key="7">
    <source>
        <dbReference type="PROSITE" id="PS50110"/>
    </source>
</evidence>